<evidence type="ECO:0000256" key="6">
    <source>
        <dbReference type="ARBA" id="ARBA00022989"/>
    </source>
</evidence>
<dbReference type="Pfam" id="PF00528">
    <property type="entry name" value="BPD_transp_1"/>
    <property type="match status" value="1"/>
</dbReference>
<comment type="similarity">
    <text evidence="8">Belongs to the binding-protein-dependent transport system permease family.</text>
</comment>
<accession>A0A1V4HMJ7</accession>
<dbReference type="InterPro" id="IPR035906">
    <property type="entry name" value="MetI-like_sf"/>
</dbReference>
<comment type="subcellular location">
    <subcellularLocation>
        <location evidence="1 8">Cell membrane</location>
        <topology evidence="1 8">Multi-pass membrane protein</topology>
    </subcellularLocation>
</comment>
<evidence type="ECO:0000256" key="2">
    <source>
        <dbReference type="ARBA" id="ARBA00022448"/>
    </source>
</evidence>
<dbReference type="GO" id="GO:0015184">
    <property type="term" value="F:L-cystine transmembrane transporter activity"/>
    <property type="evidence" value="ECO:0007669"/>
    <property type="project" value="TreeGrafter"/>
</dbReference>
<evidence type="ECO:0000256" key="3">
    <source>
        <dbReference type="ARBA" id="ARBA00022475"/>
    </source>
</evidence>
<dbReference type="Proteomes" id="UP000190626">
    <property type="component" value="Unassembled WGS sequence"/>
</dbReference>
<protein>
    <submittedName>
        <fullName evidence="10">ABC transporter permease</fullName>
    </submittedName>
</protein>
<dbReference type="AlphaFoldDB" id="A0A1V4HMJ7"/>
<dbReference type="PROSITE" id="PS50928">
    <property type="entry name" value="ABC_TM1"/>
    <property type="match status" value="1"/>
</dbReference>
<evidence type="ECO:0000256" key="8">
    <source>
        <dbReference type="RuleBase" id="RU363032"/>
    </source>
</evidence>
<keyword evidence="7 8" id="KW-0472">Membrane</keyword>
<dbReference type="OrthoDB" id="9805999at2"/>
<keyword evidence="5" id="KW-0029">Amino-acid transport</keyword>
<feature type="transmembrane region" description="Helical" evidence="8">
    <location>
        <begin position="20"/>
        <end position="40"/>
    </location>
</feature>
<organism evidence="10 11">
    <name type="scientific">Paenibacillus ferrarius</name>
    <dbReference type="NCBI Taxonomy" id="1469647"/>
    <lineage>
        <taxon>Bacteria</taxon>
        <taxon>Bacillati</taxon>
        <taxon>Bacillota</taxon>
        <taxon>Bacilli</taxon>
        <taxon>Bacillales</taxon>
        <taxon>Paenibacillaceae</taxon>
        <taxon>Paenibacillus</taxon>
    </lineage>
</organism>
<keyword evidence="4 8" id="KW-0812">Transmembrane</keyword>
<feature type="transmembrane region" description="Helical" evidence="8">
    <location>
        <begin position="84"/>
        <end position="107"/>
    </location>
</feature>
<dbReference type="PANTHER" id="PTHR30614:SF0">
    <property type="entry name" value="L-CYSTINE TRANSPORT SYSTEM PERMEASE PROTEIN TCYL"/>
    <property type="match status" value="1"/>
</dbReference>
<dbReference type="InterPro" id="IPR000515">
    <property type="entry name" value="MetI-like"/>
</dbReference>
<dbReference type="PANTHER" id="PTHR30614">
    <property type="entry name" value="MEMBRANE COMPONENT OF AMINO ACID ABC TRANSPORTER"/>
    <property type="match status" value="1"/>
</dbReference>
<evidence type="ECO:0000256" key="7">
    <source>
        <dbReference type="ARBA" id="ARBA00023136"/>
    </source>
</evidence>
<dbReference type="InterPro" id="IPR010065">
    <property type="entry name" value="AA_ABC_transptr_permease_3TM"/>
</dbReference>
<dbReference type="FunFam" id="1.10.3720.10:FF:000006">
    <property type="entry name" value="Glutamate/aspartate ABC transporter, permease protein GltK"/>
    <property type="match status" value="1"/>
</dbReference>
<dbReference type="GO" id="GO:0043190">
    <property type="term" value="C:ATP-binding cassette (ABC) transporter complex"/>
    <property type="evidence" value="ECO:0007669"/>
    <property type="project" value="InterPro"/>
</dbReference>
<evidence type="ECO:0000256" key="4">
    <source>
        <dbReference type="ARBA" id="ARBA00022692"/>
    </source>
</evidence>
<dbReference type="EMBL" id="MBTG01000008">
    <property type="protein sequence ID" value="OPH58909.1"/>
    <property type="molecule type" value="Genomic_DNA"/>
</dbReference>
<evidence type="ECO:0000313" key="10">
    <source>
        <dbReference type="EMBL" id="OPH58909.1"/>
    </source>
</evidence>
<dbReference type="InterPro" id="IPR043429">
    <property type="entry name" value="ArtM/GltK/GlnP/TcyL/YhdX-like"/>
</dbReference>
<proteinExistence type="inferred from homology"/>
<dbReference type="RefSeq" id="WP_079411213.1">
    <property type="nucleotide sequence ID" value="NZ_MBTG01000008.1"/>
</dbReference>
<reference evidence="11" key="1">
    <citation type="submission" date="2016-07" db="EMBL/GenBank/DDBJ databases">
        <authorList>
            <person name="Florea S."/>
            <person name="Webb J.S."/>
            <person name="Jaromczyk J."/>
            <person name="Schardl C.L."/>
        </authorList>
    </citation>
    <scope>NUCLEOTIDE SEQUENCE [LARGE SCALE GENOMIC DNA]</scope>
    <source>
        <strain evidence="11">CY1</strain>
    </source>
</reference>
<evidence type="ECO:0000259" key="9">
    <source>
        <dbReference type="PROSITE" id="PS50928"/>
    </source>
</evidence>
<keyword evidence="3" id="KW-1003">Cell membrane</keyword>
<dbReference type="STRING" id="1469647.BC351_21440"/>
<dbReference type="NCBIfam" id="TIGR01726">
    <property type="entry name" value="HEQRo_perm_3TM"/>
    <property type="match status" value="1"/>
</dbReference>
<name>A0A1V4HMJ7_9BACL</name>
<comment type="caution">
    <text evidence="10">The sequence shown here is derived from an EMBL/GenBank/DDBJ whole genome shotgun (WGS) entry which is preliminary data.</text>
</comment>
<keyword evidence="6 8" id="KW-1133">Transmembrane helix</keyword>
<evidence type="ECO:0000256" key="1">
    <source>
        <dbReference type="ARBA" id="ARBA00004651"/>
    </source>
</evidence>
<feature type="transmembrane region" description="Helical" evidence="8">
    <location>
        <begin position="188"/>
        <end position="209"/>
    </location>
</feature>
<feature type="domain" description="ABC transmembrane type-1" evidence="9">
    <location>
        <begin position="19"/>
        <end position="210"/>
    </location>
</feature>
<keyword evidence="2 8" id="KW-0813">Transport</keyword>
<dbReference type="SUPFAM" id="SSF161098">
    <property type="entry name" value="MetI-like"/>
    <property type="match status" value="1"/>
</dbReference>
<dbReference type="CDD" id="cd06261">
    <property type="entry name" value="TM_PBP2"/>
    <property type="match status" value="1"/>
</dbReference>
<evidence type="ECO:0000313" key="11">
    <source>
        <dbReference type="Proteomes" id="UP000190626"/>
    </source>
</evidence>
<evidence type="ECO:0000256" key="5">
    <source>
        <dbReference type="ARBA" id="ARBA00022970"/>
    </source>
</evidence>
<feature type="transmembrane region" description="Helical" evidence="8">
    <location>
        <begin position="61"/>
        <end position="78"/>
    </location>
</feature>
<sequence>MQFDLTYMLSAIPRLLQYMYLTISIAVISMFFGLVLGLILEHVIRKNIKGLAAAAKVYISFFRATPLLVQLFILYYGIPQIIPLFSAMNAFTATIIGISLNSAAYLAEIIRAAVRSVDHGQWEAGLSIGMSRWQSMKRIILPQAFRIALPSLGNTFVTILKETSLGFTLGLTEMLAKAKLLAADTYKFLECFLAAAILYWLTAIIFGYIQLRLERKVNQPYGREVGL</sequence>
<gene>
    <name evidence="10" type="ORF">BC351_21440</name>
</gene>
<dbReference type="Gene3D" id="1.10.3720.10">
    <property type="entry name" value="MetI-like"/>
    <property type="match status" value="1"/>
</dbReference>
<keyword evidence="11" id="KW-1185">Reference proteome</keyword>